<protein>
    <submittedName>
        <fullName evidence="1">Uncharacterized protein</fullName>
    </submittedName>
</protein>
<accession>A0A316U4W5</accession>
<name>A0A316U4W5_9BASI</name>
<keyword evidence="2" id="KW-1185">Reference proteome</keyword>
<evidence type="ECO:0000313" key="1">
    <source>
        <dbReference type="EMBL" id="PWN20230.1"/>
    </source>
</evidence>
<dbReference type="GeneID" id="37011433"/>
<dbReference type="Proteomes" id="UP000245942">
    <property type="component" value="Unassembled WGS sequence"/>
</dbReference>
<gene>
    <name evidence="1" type="ORF">BCV69DRAFT_203519</name>
</gene>
<dbReference type="RefSeq" id="XP_025347390.1">
    <property type="nucleotide sequence ID" value="XM_025489699.1"/>
</dbReference>
<sequence length="211" mass="23225">MSGQRDGRTGAGTRDVSERCCLSACVCVCVCVCVRACVQVKLPLRPTPPWANGTRLLVSFSLSRRGAAACRRLSCGDVAWAHEASRVQGARLCPSPDQFSHTRRQREKGAVPSFFEEAQEAINPAQLSSAPVLPSLESKRKKRKLNVAWRGVGRRACREIGGPNASGPMTEVPALPLPAFHARHKLHALYMHKGYRNEPSVRKKCLEEREI</sequence>
<dbReference type="EMBL" id="KZ819328">
    <property type="protein sequence ID" value="PWN20230.1"/>
    <property type="molecule type" value="Genomic_DNA"/>
</dbReference>
<organism evidence="1 2">
    <name type="scientific">Pseudomicrostroma glucosiphilum</name>
    <dbReference type="NCBI Taxonomy" id="1684307"/>
    <lineage>
        <taxon>Eukaryota</taxon>
        <taxon>Fungi</taxon>
        <taxon>Dikarya</taxon>
        <taxon>Basidiomycota</taxon>
        <taxon>Ustilaginomycotina</taxon>
        <taxon>Exobasidiomycetes</taxon>
        <taxon>Microstromatales</taxon>
        <taxon>Microstromatales incertae sedis</taxon>
        <taxon>Pseudomicrostroma</taxon>
    </lineage>
</organism>
<proteinExistence type="predicted"/>
<evidence type="ECO:0000313" key="2">
    <source>
        <dbReference type="Proteomes" id="UP000245942"/>
    </source>
</evidence>
<dbReference type="AlphaFoldDB" id="A0A316U4W5"/>
<reference evidence="1 2" key="1">
    <citation type="journal article" date="2018" name="Mol. Biol. Evol.">
        <title>Broad Genomic Sampling Reveals a Smut Pathogenic Ancestry of the Fungal Clade Ustilaginomycotina.</title>
        <authorList>
            <person name="Kijpornyongpan T."/>
            <person name="Mondo S.J."/>
            <person name="Barry K."/>
            <person name="Sandor L."/>
            <person name="Lee J."/>
            <person name="Lipzen A."/>
            <person name="Pangilinan J."/>
            <person name="LaButti K."/>
            <person name="Hainaut M."/>
            <person name="Henrissat B."/>
            <person name="Grigoriev I.V."/>
            <person name="Spatafora J.W."/>
            <person name="Aime M.C."/>
        </authorList>
    </citation>
    <scope>NUCLEOTIDE SEQUENCE [LARGE SCALE GENOMIC DNA]</scope>
    <source>
        <strain evidence="1 2">MCA 4718</strain>
    </source>
</reference>